<dbReference type="EMBL" id="KL198061">
    <property type="protein sequence ID" value="KDQ11087.1"/>
    <property type="molecule type" value="Genomic_DNA"/>
</dbReference>
<dbReference type="Proteomes" id="UP000027195">
    <property type="component" value="Unassembled WGS sequence"/>
</dbReference>
<organism evidence="2 3">
    <name type="scientific">Botryobasidium botryosum (strain FD-172 SS1)</name>
    <dbReference type="NCBI Taxonomy" id="930990"/>
    <lineage>
        <taxon>Eukaryota</taxon>
        <taxon>Fungi</taxon>
        <taxon>Dikarya</taxon>
        <taxon>Basidiomycota</taxon>
        <taxon>Agaricomycotina</taxon>
        <taxon>Agaricomycetes</taxon>
        <taxon>Cantharellales</taxon>
        <taxon>Botryobasidiaceae</taxon>
        <taxon>Botryobasidium</taxon>
    </lineage>
</organism>
<feature type="region of interest" description="Disordered" evidence="1">
    <location>
        <begin position="24"/>
        <end position="120"/>
    </location>
</feature>
<evidence type="ECO:0000256" key="1">
    <source>
        <dbReference type="SAM" id="MobiDB-lite"/>
    </source>
</evidence>
<keyword evidence="3" id="KW-1185">Reference proteome</keyword>
<gene>
    <name evidence="2" type="ORF">BOTBODRAFT_46608</name>
</gene>
<name>A0A067MGS0_BOTB1</name>
<dbReference type="HOGENOM" id="CLU_2049327_0_0_1"/>
<feature type="compositionally biased region" description="Basic residues" evidence="1">
    <location>
        <begin position="55"/>
        <end position="69"/>
    </location>
</feature>
<sequence>MSMSYPDTSFLEEAIAVIRSHSSRYWPSAPPSQPEVTTPPAPFAAPLPSPEGESRRRKGKKGARAKTHSSAHPQPADEALSPPPDSWAPPDPSPGHSDTTWLLAAPSIARRGVAQPPSES</sequence>
<proteinExistence type="predicted"/>
<dbReference type="AlphaFoldDB" id="A0A067MGS0"/>
<feature type="compositionally biased region" description="Pro residues" evidence="1">
    <location>
        <begin position="81"/>
        <end position="93"/>
    </location>
</feature>
<feature type="compositionally biased region" description="Pro residues" evidence="1">
    <location>
        <begin position="28"/>
        <end position="49"/>
    </location>
</feature>
<reference evidence="3" key="1">
    <citation type="journal article" date="2014" name="Proc. Natl. Acad. Sci. U.S.A.">
        <title>Extensive sampling of basidiomycete genomes demonstrates inadequacy of the white-rot/brown-rot paradigm for wood decay fungi.</title>
        <authorList>
            <person name="Riley R."/>
            <person name="Salamov A.A."/>
            <person name="Brown D.W."/>
            <person name="Nagy L.G."/>
            <person name="Floudas D."/>
            <person name="Held B.W."/>
            <person name="Levasseur A."/>
            <person name="Lombard V."/>
            <person name="Morin E."/>
            <person name="Otillar R."/>
            <person name="Lindquist E.A."/>
            <person name="Sun H."/>
            <person name="LaButti K.M."/>
            <person name="Schmutz J."/>
            <person name="Jabbour D."/>
            <person name="Luo H."/>
            <person name="Baker S.E."/>
            <person name="Pisabarro A.G."/>
            <person name="Walton J.D."/>
            <person name="Blanchette R.A."/>
            <person name="Henrissat B."/>
            <person name="Martin F."/>
            <person name="Cullen D."/>
            <person name="Hibbett D.S."/>
            <person name="Grigoriev I.V."/>
        </authorList>
    </citation>
    <scope>NUCLEOTIDE SEQUENCE [LARGE SCALE GENOMIC DNA]</scope>
    <source>
        <strain evidence="3">FD-172 SS1</strain>
    </source>
</reference>
<protein>
    <submittedName>
        <fullName evidence="2">Uncharacterized protein</fullName>
    </submittedName>
</protein>
<evidence type="ECO:0000313" key="2">
    <source>
        <dbReference type="EMBL" id="KDQ11087.1"/>
    </source>
</evidence>
<accession>A0A067MGS0</accession>
<dbReference type="InParanoid" id="A0A067MGS0"/>
<evidence type="ECO:0000313" key="3">
    <source>
        <dbReference type="Proteomes" id="UP000027195"/>
    </source>
</evidence>